<protein>
    <submittedName>
        <fullName evidence="1">Uncharacterized protein</fullName>
    </submittedName>
</protein>
<reference evidence="2" key="1">
    <citation type="journal article" date="2022" name="Mol. Ecol. Resour.">
        <title>The genomes of chicory, endive, great burdock and yacon provide insights into Asteraceae palaeo-polyploidization history and plant inulin production.</title>
        <authorList>
            <person name="Fan W."/>
            <person name="Wang S."/>
            <person name="Wang H."/>
            <person name="Wang A."/>
            <person name="Jiang F."/>
            <person name="Liu H."/>
            <person name="Zhao H."/>
            <person name="Xu D."/>
            <person name="Zhang Y."/>
        </authorList>
    </citation>
    <scope>NUCLEOTIDE SEQUENCE [LARGE SCALE GENOMIC DNA]</scope>
    <source>
        <strain evidence="2">cv. Niubang</strain>
    </source>
</reference>
<evidence type="ECO:0000313" key="2">
    <source>
        <dbReference type="Proteomes" id="UP001055879"/>
    </source>
</evidence>
<keyword evidence="2" id="KW-1185">Reference proteome</keyword>
<dbReference type="EMBL" id="CM042047">
    <property type="protein sequence ID" value="KAI3773029.1"/>
    <property type="molecule type" value="Genomic_DNA"/>
</dbReference>
<reference evidence="1 2" key="2">
    <citation type="journal article" date="2022" name="Mol. Ecol. Resour.">
        <title>The genomes of chicory, endive, great burdock and yacon provide insights into Asteraceae paleo-polyploidization history and plant inulin production.</title>
        <authorList>
            <person name="Fan W."/>
            <person name="Wang S."/>
            <person name="Wang H."/>
            <person name="Wang A."/>
            <person name="Jiang F."/>
            <person name="Liu H."/>
            <person name="Zhao H."/>
            <person name="Xu D."/>
            <person name="Zhang Y."/>
        </authorList>
    </citation>
    <scope>NUCLEOTIDE SEQUENCE [LARGE SCALE GENOMIC DNA]</scope>
    <source>
        <strain evidence="2">cv. Niubang</strain>
    </source>
</reference>
<evidence type="ECO:0000313" key="1">
    <source>
        <dbReference type="EMBL" id="KAI3773029.1"/>
    </source>
</evidence>
<dbReference type="Proteomes" id="UP001055879">
    <property type="component" value="Linkage Group LG01"/>
</dbReference>
<organism evidence="1 2">
    <name type="scientific">Arctium lappa</name>
    <name type="common">Greater burdock</name>
    <name type="synonym">Lappa major</name>
    <dbReference type="NCBI Taxonomy" id="4217"/>
    <lineage>
        <taxon>Eukaryota</taxon>
        <taxon>Viridiplantae</taxon>
        <taxon>Streptophyta</taxon>
        <taxon>Embryophyta</taxon>
        <taxon>Tracheophyta</taxon>
        <taxon>Spermatophyta</taxon>
        <taxon>Magnoliopsida</taxon>
        <taxon>eudicotyledons</taxon>
        <taxon>Gunneridae</taxon>
        <taxon>Pentapetalae</taxon>
        <taxon>asterids</taxon>
        <taxon>campanulids</taxon>
        <taxon>Asterales</taxon>
        <taxon>Asteraceae</taxon>
        <taxon>Carduoideae</taxon>
        <taxon>Cardueae</taxon>
        <taxon>Arctiinae</taxon>
        <taxon>Arctium</taxon>
    </lineage>
</organism>
<comment type="caution">
    <text evidence="1">The sequence shown here is derived from an EMBL/GenBank/DDBJ whole genome shotgun (WGS) entry which is preliminary data.</text>
</comment>
<proteinExistence type="predicted"/>
<gene>
    <name evidence="1" type="ORF">L6452_04226</name>
</gene>
<name>A0ACB9FPH2_ARCLA</name>
<sequence length="412" mass="45823">MNALLANKGKGLLAESHDWADEPTSESDKEMANPCFMAKIDNADDGETSSTSMALVSAECSTSSSQVHPFFSLSDAEKIEAFDSLTIDFYEATDAKKKANAQIKSLSSQLQICLSQLKHFDKIKAELEDLKTINFTLAKEKNKLLKKFKKEQEIVKKWTSSSKNLEKIFQDQISCDDKSGLGFGKYDLEPSSDTHAPFSLPSFYESSEENYDNSEPLDSSDPYKDLKFGMFIKAKSIDSPNESEEAQDSNDSSKPKLSKIPTRDPQPSSKKFSSFEKGNSVVTDIPPKKKLPNKNSKKPSSLHIPRPLMLKELHPKTPSSIPSANSRKGILGPKPLDYPLTSKAMKVNMTSHHKEGDQSSKKVFIYRKCYNCGNAFHLAKDCPMERFDKNASKDSSSSSNSKGPISKWVPKK</sequence>
<accession>A0ACB9FPH2</accession>